<dbReference type="EMBL" id="JAMOIM010000019">
    <property type="protein sequence ID" value="MCW6510972.1"/>
    <property type="molecule type" value="Genomic_DNA"/>
</dbReference>
<accession>A0AA41Z108</accession>
<sequence>MGVAEGVETALSAAYLFAIPVWAAVSAGSLAEWVPPDCARRVTIFGDNDASFTGQAAAFRLAQRLRAKGLKVQVDIPDPVDSDWNDILQQTERAA</sequence>
<dbReference type="Proteomes" id="UP001165667">
    <property type="component" value="Unassembled WGS sequence"/>
</dbReference>
<reference evidence="2" key="1">
    <citation type="submission" date="2022-05" db="EMBL/GenBank/DDBJ databases">
        <authorList>
            <person name="Pankratov T."/>
        </authorList>
    </citation>
    <scope>NUCLEOTIDE SEQUENCE</scope>
    <source>
        <strain evidence="2">BP6-180914</strain>
    </source>
</reference>
<protein>
    <submittedName>
        <fullName evidence="2">Toprim domain-containing protein</fullName>
    </submittedName>
</protein>
<evidence type="ECO:0000259" key="1">
    <source>
        <dbReference type="Pfam" id="PF13362"/>
    </source>
</evidence>
<gene>
    <name evidence="2" type="ORF">M8523_23485</name>
</gene>
<organism evidence="2 3">
    <name type="scientific">Lichenifustis flavocetrariae</name>
    <dbReference type="NCBI Taxonomy" id="2949735"/>
    <lineage>
        <taxon>Bacteria</taxon>
        <taxon>Pseudomonadati</taxon>
        <taxon>Pseudomonadota</taxon>
        <taxon>Alphaproteobacteria</taxon>
        <taxon>Hyphomicrobiales</taxon>
        <taxon>Lichenihabitantaceae</taxon>
        <taxon>Lichenifustis</taxon>
    </lineage>
</organism>
<proteinExistence type="predicted"/>
<dbReference type="CDD" id="cd01029">
    <property type="entry name" value="TOPRIM_primases"/>
    <property type="match status" value="1"/>
</dbReference>
<keyword evidence="3" id="KW-1185">Reference proteome</keyword>
<dbReference type="Pfam" id="PF13362">
    <property type="entry name" value="Toprim_3"/>
    <property type="match status" value="1"/>
</dbReference>
<dbReference type="AlphaFoldDB" id="A0AA41Z108"/>
<dbReference type="Gene3D" id="3.40.1360.10">
    <property type="match status" value="1"/>
</dbReference>
<name>A0AA41Z108_9HYPH</name>
<evidence type="ECO:0000313" key="2">
    <source>
        <dbReference type="EMBL" id="MCW6510972.1"/>
    </source>
</evidence>
<feature type="domain" description="Toprim" evidence="1">
    <location>
        <begin position="1"/>
        <end position="91"/>
    </location>
</feature>
<dbReference type="InterPro" id="IPR034154">
    <property type="entry name" value="TOPRIM_DnaG/twinkle"/>
</dbReference>
<dbReference type="InterPro" id="IPR006171">
    <property type="entry name" value="TOPRIM_dom"/>
</dbReference>
<evidence type="ECO:0000313" key="3">
    <source>
        <dbReference type="Proteomes" id="UP001165667"/>
    </source>
</evidence>
<dbReference type="RefSeq" id="WP_282587341.1">
    <property type="nucleotide sequence ID" value="NZ_JAMOIM010000019.1"/>
</dbReference>
<comment type="caution">
    <text evidence="2">The sequence shown here is derived from an EMBL/GenBank/DDBJ whole genome shotgun (WGS) entry which is preliminary data.</text>
</comment>